<name>A0ABQ6VET1_9CORY</name>
<evidence type="ECO:0000313" key="2">
    <source>
        <dbReference type="Proteomes" id="UP000436181"/>
    </source>
</evidence>
<comment type="caution">
    <text evidence="1">The sequence shown here is derived from an EMBL/GenBank/DDBJ whole genome shotgun (WGS) entry which is preliminary data.</text>
</comment>
<dbReference type="RefSeq" id="WP_151843679.1">
    <property type="nucleotide sequence ID" value="NZ_WBZJ01000001.1"/>
</dbReference>
<protein>
    <submittedName>
        <fullName evidence="1">Uncharacterized protein</fullName>
    </submittedName>
</protein>
<accession>A0ABQ6VET1</accession>
<proteinExistence type="predicted"/>
<keyword evidence="2" id="KW-1185">Reference proteome</keyword>
<dbReference type="EMBL" id="WBZJ01000001">
    <property type="protein sequence ID" value="KAB3522785.1"/>
    <property type="molecule type" value="Genomic_DNA"/>
</dbReference>
<gene>
    <name evidence="1" type="ORF">F8377_01020</name>
</gene>
<sequence length="73" mass="8593">MWVLGEYVEPSRRRDREDKAGLLDWITVEVSMTDDKQLLLELKAREDQSPESALNLLDMARETVQRMIDEQDN</sequence>
<reference evidence="1 2" key="1">
    <citation type="submission" date="2019-10" db="EMBL/GenBank/DDBJ databases">
        <title>Corynebacterium sp novel species isolated from the respiratory tract of Marmot.</title>
        <authorList>
            <person name="Zhang G."/>
        </authorList>
    </citation>
    <scope>NUCLEOTIDE SEQUENCE [LARGE SCALE GENOMIC DNA]</scope>
    <source>
        <strain evidence="1 2">336</strain>
    </source>
</reference>
<dbReference type="Proteomes" id="UP000436181">
    <property type="component" value="Unassembled WGS sequence"/>
</dbReference>
<evidence type="ECO:0000313" key="1">
    <source>
        <dbReference type="EMBL" id="KAB3522785.1"/>
    </source>
</evidence>
<organism evidence="1 2">
    <name type="scientific">Corynebacterium zhongnanshanii</name>
    <dbReference type="NCBI Taxonomy" id="2768834"/>
    <lineage>
        <taxon>Bacteria</taxon>
        <taxon>Bacillati</taxon>
        <taxon>Actinomycetota</taxon>
        <taxon>Actinomycetes</taxon>
        <taxon>Mycobacteriales</taxon>
        <taxon>Corynebacteriaceae</taxon>
        <taxon>Corynebacterium</taxon>
    </lineage>
</organism>